<evidence type="ECO:0000256" key="7">
    <source>
        <dbReference type="ARBA" id="ARBA00023125"/>
    </source>
</evidence>
<gene>
    <name evidence="13" type="ORF">LSAT_V11C800409250</name>
</gene>
<keyword evidence="8" id="KW-0804">Transcription</keyword>
<evidence type="ECO:0000259" key="12">
    <source>
        <dbReference type="PROSITE" id="PS50808"/>
    </source>
</evidence>
<keyword evidence="3" id="KW-0479">Metal-binding</keyword>
<keyword evidence="14" id="KW-1185">Reference proteome</keyword>
<evidence type="ECO:0000256" key="8">
    <source>
        <dbReference type="ARBA" id="ARBA00023163"/>
    </source>
</evidence>
<dbReference type="InterPro" id="IPR003656">
    <property type="entry name" value="Znf_BED"/>
</dbReference>
<dbReference type="SMART" id="SM00614">
    <property type="entry name" value="ZnF_BED"/>
    <property type="match status" value="1"/>
</dbReference>
<dbReference type="GO" id="GO:0005634">
    <property type="term" value="C:nucleus"/>
    <property type="evidence" value="ECO:0007669"/>
    <property type="project" value="UniProtKB-SubCell"/>
</dbReference>
<protein>
    <recommendedName>
        <fullName evidence="12">BED-type domain-containing protein</fullName>
    </recommendedName>
</protein>
<dbReference type="Pfam" id="PF02892">
    <property type="entry name" value="zf-BED"/>
    <property type="match status" value="1"/>
</dbReference>
<sequence>MMEKSAPEIDSPSSIPVSTEHVVSSPPFDSSNVSKPHLESKKKSRKKSDVWQHFVNNNDDPKAPRVVCKLCDKSYAGGDRAYGTSTLRNHLLNQCPHENSLRMEDKKQKTLIFQKKLCGAKSGSVEGTNLKAVGFSQSDCRLACVKMIILDELSFRFVEQEGFKLFCSVACPRFDIPSRTTVSRDIKNLYRDEKKKLKNYFLKHSQRVSLTTDTWTSIQNVCYMVLTAHFIDHEWKMQKRILNFCQIPNHKGETIGKAIEMCLKEWGIEKVFAITVDNASSNNVAISHIKKRLQIWKTAICNGEFVHMRCSAHILNLVVGDGLKELNASIVAVRNAVRYIRASPARLGSFQNCVKSTCKEDKAIICLDVSTRWNSTFLMLDRAIKYLDAFKLLEEEDEHYVKYFSDKDQNGRSLIGPPVSKDWDNCAIFCKFLKIFYEATLKFSASLFVTANSYFHEICTVRGRILKLCASDQSILKDMASKMKTKFDKYWGCVEKQNVLLYVAVILDPRYKMKFVILCLKKLYSLKEVDTITASVNCCLLKLFSHYADEFKLRNPEVGVTQSGSSIPEKCSTLNNFMVEDDDDDSFNMFESEFEKECEKDGAFDTSNELDRYLEERNDGERKNKDFDILEWWKISSSKYPILAMMARDVLAIQVSTVASESAFSTGGRVLDSFRSSLNPSMVQALICCQNWLRTSTLALDMGSLLEDIDAYEYADSEFTWKITRKEIQ</sequence>
<dbReference type="SUPFAM" id="SSF57667">
    <property type="entry name" value="beta-beta-alpha zinc fingers"/>
    <property type="match status" value="1"/>
</dbReference>
<dbReference type="PANTHER" id="PTHR46481">
    <property type="entry name" value="ZINC FINGER BED DOMAIN-CONTAINING PROTEIN 4"/>
    <property type="match status" value="1"/>
</dbReference>
<dbReference type="PROSITE" id="PS50808">
    <property type="entry name" value="ZF_BED"/>
    <property type="match status" value="1"/>
</dbReference>
<dbReference type="InterPro" id="IPR052035">
    <property type="entry name" value="ZnF_BED_domain_contain"/>
</dbReference>
<dbReference type="Proteomes" id="UP000235145">
    <property type="component" value="Unassembled WGS sequence"/>
</dbReference>
<feature type="domain" description="BED-type" evidence="12">
    <location>
        <begin position="45"/>
        <end position="102"/>
    </location>
</feature>
<dbReference type="InterPro" id="IPR008906">
    <property type="entry name" value="HATC_C_dom"/>
</dbReference>
<proteinExistence type="predicted"/>
<keyword evidence="9" id="KW-0539">Nucleus</keyword>
<keyword evidence="6" id="KW-0805">Transcription regulation</keyword>
<keyword evidence="7" id="KW-0238">DNA-binding</keyword>
<evidence type="ECO:0000313" key="13">
    <source>
        <dbReference type="EMBL" id="KAJ0193564.1"/>
    </source>
</evidence>
<dbReference type="InterPro" id="IPR012337">
    <property type="entry name" value="RNaseH-like_sf"/>
</dbReference>
<dbReference type="GO" id="GO:0008270">
    <property type="term" value="F:zinc ion binding"/>
    <property type="evidence" value="ECO:0007669"/>
    <property type="project" value="UniProtKB-KW"/>
</dbReference>
<dbReference type="GO" id="GO:0046983">
    <property type="term" value="F:protein dimerization activity"/>
    <property type="evidence" value="ECO:0007669"/>
    <property type="project" value="InterPro"/>
</dbReference>
<organism evidence="13 14">
    <name type="scientific">Lactuca sativa</name>
    <name type="common">Garden lettuce</name>
    <dbReference type="NCBI Taxonomy" id="4236"/>
    <lineage>
        <taxon>Eukaryota</taxon>
        <taxon>Viridiplantae</taxon>
        <taxon>Streptophyta</taxon>
        <taxon>Embryophyta</taxon>
        <taxon>Tracheophyta</taxon>
        <taxon>Spermatophyta</taxon>
        <taxon>Magnoliopsida</taxon>
        <taxon>eudicotyledons</taxon>
        <taxon>Gunneridae</taxon>
        <taxon>Pentapetalae</taxon>
        <taxon>asterids</taxon>
        <taxon>campanulids</taxon>
        <taxon>Asterales</taxon>
        <taxon>Asteraceae</taxon>
        <taxon>Cichorioideae</taxon>
        <taxon>Cichorieae</taxon>
        <taxon>Lactucinae</taxon>
        <taxon>Lactuca</taxon>
    </lineage>
</organism>
<dbReference type="AlphaFoldDB" id="A0A9R1X0A5"/>
<dbReference type="PANTHER" id="PTHR46481:SF2">
    <property type="entry name" value="BED-TYPE DOMAIN-CONTAINING PROTEIN"/>
    <property type="match status" value="1"/>
</dbReference>
<name>A0A9R1X0A5_LACSA</name>
<evidence type="ECO:0000256" key="10">
    <source>
        <dbReference type="PROSITE-ProRule" id="PRU00027"/>
    </source>
</evidence>
<dbReference type="EMBL" id="NBSK02000008">
    <property type="protein sequence ID" value="KAJ0193564.1"/>
    <property type="molecule type" value="Genomic_DNA"/>
</dbReference>
<dbReference type="SUPFAM" id="SSF53098">
    <property type="entry name" value="Ribonuclease H-like"/>
    <property type="match status" value="1"/>
</dbReference>
<evidence type="ECO:0000256" key="2">
    <source>
        <dbReference type="ARBA" id="ARBA00011738"/>
    </source>
</evidence>
<dbReference type="Pfam" id="PF05699">
    <property type="entry name" value="Dimer_Tnp_hAT"/>
    <property type="match status" value="1"/>
</dbReference>
<evidence type="ECO:0000256" key="1">
    <source>
        <dbReference type="ARBA" id="ARBA00004123"/>
    </source>
</evidence>
<comment type="subunit">
    <text evidence="2">Homodimer.</text>
</comment>
<feature type="region of interest" description="Disordered" evidence="11">
    <location>
        <begin position="1"/>
        <end position="57"/>
    </location>
</feature>
<dbReference type="InterPro" id="IPR036236">
    <property type="entry name" value="Znf_C2H2_sf"/>
</dbReference>
<comment type="caution">
    <text evidence="13">The sequence shown here is derived from an EMBL/GenBank/DDBJ whole genome shotgun (WGS) entry which is preliminary data.</text>
</comment>
<dbReference type="SUPFAM" id="SSF140996">
    <property type="entry name" value="Hermes dimerisation domain"/>
    <property type="match status" value="1"/>
</dbReference>
<keyword evidence="4 10" id="KW-0863">Zinc-finger</keyword>
<keyword evidence="5" id="KW-0862">Zinc</keyword>
<evidence type="ECO:0000313" key="14">
    <source>
        <dbReference type="Proteomes" id="UP000235145"/>
    </source>
</evidence>
<comment type="subcellular location">
    <subcellularLocation>
        <location evidence="1">Nucleus</location>
    </subcellularLocation>
</comment>
<evidence type="ECO:0000256" key="4">
    <source>
        <dbReference type="ARBA" id="ARBA00022771"/>
    </source>
</evidence>
<evidence type="ECO:0000256" key="9">
    <source>
        <dbReference type="ARBA" id="ARBA00023242"/>
    </source>
</evidence>
<evidence type="ECO:0000256" key="6">
    <source>
        <dbReference type="ARBA" id="ARBA00023015"/>
    </source>
</evidence>
<dbReference type="GO" id="GO:0003677">
    <property type="term" value="F:DNA binding"/>
    <property type="evidence" value="ECO:0007669"/>
    <property type="project" value="UniProtKB-KW"/>
</dbReference>
<evidence type="ECO:0000256" key="3">
    <source>
        <dbReference type="ARBA" id="ARBA00022723"/>
    </source>
</evidence>
<evidence type="ECO:0000256" key="5">
    <source>
        <dbReference type="ARBA" id="ARBA00022833"/>
    </source>
</evidence>
<reference evidence="13 14" key="1">
    <citation type="journal article" date="2017" name="Nat. Commun.">
        <title>Genome assembly with in vitro proximity ligation data and whole-genome triplication in lettuce.</title>
        <authorList>
            <person name="Reyes-Chin-Wo S."/>
            <person name="Wang Z."/>
            <person name="Yang X."/>
            <person name="Kozik A."/>
            <person name="Arikit S."/>
            <person name="Song C."/>
            <person name="Xia L."/>
            <person name="Froenicke L."/>
            <person name="Lavelle D.O."/>
            <person name="Truco M.J."/>
            <person name="Xia R."/>
            <person name="Zhu S."/>
            <person name="Xu C."/>
            <person name="Xu H."/>
            <person name="Xu X."/>
            <person name="Cox K."/>
            <person name="Korf I."/>
            <person name="Meyers B.C."/>
            <person name="Michelmore R.W."/>
        </authorList>
    </citation>
    <scope>NUCLEOTIDE SEQUENCE [LARGE SCALE GENOMIC DNA]</scope>
    <source>
        <strain evidence="14">cv. Salinas</strain>
        <tissue evidence="13">Seedlings</tissue>
    </source>
</reference>
<accession>A0A9R1X0A5</accession>
<evidence type="ECO:0000256" key="11">
    <source>
        <dbReference type="SAM" id="MobiDB-lite"/>
    </source>
</evidence>
<dbReference type="InterPro" id="IPR025525">
    <property type="entry name" value="hAT-like_transposase_RNase-H"/>
</dbReference>
<dbReference type="Pfam" id="PF14372">
    <property type="entry name" value="hAT-like_RNase-H"/>
    <property type="match status" value="1"/>
</dbReference>